<keyword evidence="1" id="KW-0472">Membrane</keyword>
<evidence type="ECO:0000313" key="3">
    <source>
        <dbReference type="Proteomes" id="UP000199501"/>
    </source>
</evidence>
<dbReference type="OrthoDB" id="3638266at2"/>
<proteinExistence type="predicted"/>
<feature type="transmembrane region" description="Helical" evidence="1">
    <location>
        <begin position="130"/>
        <end position="151"/>
    </location>
</feature>
<feature type="transmembrane region" description="Helical" evidence="1">
    <location>
        <begin position="213"/>
        <end position="232"/>
    </location>
</feature>
<gene>
    <name evidence="2" type="ORF">SAMN05216174_101222</name>
</gene>
<protein>
    <recommendedName>
        <fullName evidence="4">4-amino-4-deoxy-L-arabinose transferase</fullName>
    </recommendedName>
</protein>
<feature type="transmembrane region" description="Helical" evidence="1">
    <location>
        <begin position="21"/>
        <end position="42"/>
    </location>
</feature>
<reference evidence="3" key="1">
    <citation type="submission" date="2016-10" db="EMBL/GenBank/DDBJ databases">
        <authorList>
            <person name="Varghese N."/>
            <person name="Submissions S."/>
        </authorList>
    </citation>
    <scope>NUCLEOTIDE SEQUENCE [LARGE SCALE GENOMIC DNA]</scope>
    <source>
        <strain evidence="3">IBRC-M 10403</strain>
    </source>
</reference>
<feature type="transmembrane region" description="Helical" evidence="1">
    <location>
        <begin position="100"/>
        <end position="118"/>
    </location>
</feature>
<keyword evidence="1" id="KW-1133">Transmembrane helix</keyword>
<dbReference type="Proteomes" id="UP000199501">
    <property type="component" value="Unassembled WGS sequence"/>
</dbReference>
<evidence type="ECO:0008006" key="4">
    <source>
        <dbReference type="Google" id="ProtNLM"/>
    </source>
</evidence>
<evidence type="ECO:0000313" key="2">
    <source>
        <dbReference type="EMBL" id="SDC13354.1"/>
    </source>
</evidence>
<feature type="transmembrane region" description="Helical" evidence="1">
    <location>
        <begin position="182"/>
        <end position="207"/>
    </location>
</feature>
<evidence type="ECO:0000256" key="1">
    <source>
        <dbReference type="SAM" id="Phobius"/>
    </source>
</evidence>
<feature type="transmembrane region" description="Helical" evidence="1">
    <location>
        <begin position="268"/>
        <end position="290"/>
    </location>
</feature>
<sequence>MSTDQRTARTEIAAPAWRERVVLGALWVVGGVPVLLALAEVFRAPRLNFNDFWLVLGMTTRPDGAFDISKTTTLMQGQPMELVSIVYWLDARLFAGSNQALGVFTVLLSLAALAAMAAMLRTRFTGRTRVAVLAGLSALVFSSAAITYFGIGMMGAWWLLGLTPAVIAIAFAHHGRTLPATVFGALACLGHGTGLPVWAALVLVAWLRRDSRWRLLVPAIAGAVTATLWLLAPGGTGPKRPDVIGADTLLATTLATLGKIWSSASPDLAILAGALTAAILAAIATTLAAERLRPAEPTRPHDAGWAGLAAHTAIAAAMIGVSRGGYGTAEGLAPRYAALSLLFTAAVLVLALSRGPRTVRAHAVPITLAVALASYGIGTGNAAETRRQYPFTPTLAVAMRLDAPHMISRNYAYPGHIGILRTLRVYPFTDDFTLGCGGPELGHHIDLATVRDLPGPGAGTTTVGHIETPGGVTGDTDISGWAMINGEQAACVLVVDPAGTVVGGGATGLPRRDIITSGTVWGTGRAGWQAVAKPGTDDGAVLLRHGDTYYRVTSGTEPAP</sequence>
<feature type="transmembrane region" description="Helical" evidence="1">
    <location>
        <begin position="333"/>
        <end position="352"/>
    </location>
</feature>
<dbReference type="RefSeq" id="WP_091447183.1">
    <property type="nucleotide sequence ID" value="NZ_FMZZ01000001.1"/>
</dbReference>
<keyword evidence="1" id="KW-0812">Transmembrane</keyword>
<name>A0A1G6J3E7_9PSEU</name>
<accession>A0A1G6J3E7</accession>
<feature type="transmembrane region" description="Helical" evidence="1">
    <location>
        <begin position="302"/>
        <end position="321"/>
    </location>
</feature>
<keyword evidence="3" id="KW-1185">Reference proteome</keyword>
<organism evidence="2 3">
    <name type="scientific">Actinokineospora iranica</name>
    <dbReference type="NCBI Taxonomy" id="1271860"/>
    <lineage>
        <taxon>Bacteria</taxon>
        <taxon>Bacillati</taxon>
        <taxon>Actinomycetota</taxon>
        <taxon>Actinomycetes</taxon>
        <taxon>Pseudonocardiales</taxon>
        <taxon>Pseudonocardiaceae</taxon>
        <taxon>Actinokineospora</taxon>
    </lineage>
</organism>
<dbReference type="EMBL" id="FMZZ01000001">
    <property type="protein sequence ID" value="SDC13354.1"/>
    <property type="molecule type" value="Genomic_DNA"/>
</dbReference>
<dbReference type="AlphaFoldDB" id="A0A1G6J3E7"/>